<accession>A0AA35TMX2</accession>
<keyword evidence="3" id="KW-1185">Reference proteome</keyword>
<dbReference type="AlphaFoldDB" id="A0AA35TMX2"/>
<proteinExistence type="predicted"/>
<reference evidence="2" key="1">
    <citation type="submission" date="2023-03" db="EMBL/GenBank/DDBJ databases">
        <authorList>
            <person name="Steffen K."/>
            <person name="Cardenas P."/>
        </authorList>
    </citation>
    <scope>NUCLEOTIDE SEQUENCE</scope>
</reference>
<dbReference type="Proteomes" id="UP001174909">
    <property type="component" value="Unassembled WGS sequence"/>
</dbReference>
<dbReference type="PANTHER" id="PTHR35871:SF1">
    <property type="entry name" value="CXC1-LIKE CYSTEINE CLUSTER ASSOCIATED WITH KDZ TRANSPOSASES DOMAIN-CONTAINING PROTEIN"/>
    <property type="match status" value="1"/>
</dbReference>
<evidence type="ECO:0000256" key="1">
    <source>
        <dbReference type="SAM" id="MobiDB-lite"/>
    </source>
</evidence>
<organism evidence="2 3">
    <name type="scientific">Geodia barretti</name>
    <name type="common">Barrett's horny sponge</name>
    <dbReference type="NCBI Taxonomy" id="519541"/>
    <lineage>
        <taxon>Eukaryota</taxon>
        <taxon>Metazoa</taxon>
        <taxon>Porifera</taxon>
        <taxon>Demospongiae</taxon>
        <taxon>Heteroscleromorpha</taxon>
        <taxon>Tetractinellida</taxon>
        <taxon>Astrophorina</taxon>
        <taxon>Geodiidae</taxon>
        <taxon>Geodia</taxon>
    </lineage>
</organism>
<dbReference type="PANTHER" id="PTHR35871">
    <property type="entry name" value="EXPRESSED PROTEIN"/>
    <property type="match status" value="1"/>
</dbReference>
<evidence type="ECO:0000313" key="2">
    <source>
        <dbReference type="EMBL" id="CAI8049851.1"/>
    </source>
</evidence>
<feature type="non-terminal residue" evidence="2">
    <location>
        <position position="1"/>
    </location>
</feature>
<comment type="caution">
    <text evidence="2">The sequence shown here is derived from an EMBL/GenBank/DDBJ whole genome shotgun (WGS) entry which is preliminary data.</text>
</comment>
<dbReference type="Gene3D" id="3.30.420.10">
    <property type="entry name" value="Ribonuclease H-like superfamily/Ribonuclease H"/>
    <property type="match status" value="1"/>
</dbReference>
<protein>
    <submittedName>
        <fullName evidence="2">Uncharacterized protein</fullName>
    </submittedName>
</protein>
<evidence type="ECO:0000313" key="3">
    <source>
        <dbReference type="Proteomes" id="UP001174909"/>
    </source>
</evidence>
<gene>
    <name evidence="2" type="ORF">GBAR_LOCUS27446</name>
</gene>
<dbReference type="InterPro" id="IPR036397">
    <property type="entry name" value="RNaseH_sf"/>
</dbReference>
<dbReference type="EMBL" id="CASHTH010003820">
    <property type="protein sequence ID" value="CAI8049851.1"/>
    <property type="molecule type" value="Genomic_DNA"/>
</dbReference>
<feature type="region of interest" description="Disordered" evidence="1">
    <location>
        <begin position="417"/>
        <end position="446"/>
    </location>
</feature>
<name>A0AA35TMX2_GEOBA</name>
<feature type="compositionally biased region" description="Basic and acidic residues" evidence="1">
    <location>
        <begin position="10"/>
        <end position="20"/>
    </location>
</feature>
<dbReference type="GO" id="GO:0003676">
    <property type="term" value="F:nucleic acid binding"/>
    <property type="evidence" value="ECO:0007669"/>
    <property type="project" value="InterPro"/>
</dbReference>
<sequence>GGSGTVEVRVQGREEGRDDGGSGTVEERVEESEEAECGPSSSSLRSSEEAPAATKRRRLSEITAMGDEPLQAWLDSLPREDLQHMALLLYTRLPTIFGLKKTDTATAVGEILQKNERTIRRWVDDFASNSGDFSDSQQGHYTRNNTLISNEEISERAKVYVRENAAPKGRPNLTATAFCQWVNNELLPNSTLEPGYPRRVSVETARKWLHDLGFDVLHMSKGVFIDGHERPDVVESREKFLRTMTECGFLRPDNAPTQEAARALAADVPHVSKEEREKRIVWFHDESAYNTTEDTPMLWGEKGKLPIKPKGKGSSIMVSEFIEEKDGYLALSDEQYEFEVTNSGGGIKKSALALLEIGENREGYWTGQRFVEQVTKAVKIAEVKYPTSQGYHHIWCFDHSCNHTAFADDALIASKMNKGPRGKQPKMRDTVWNGQPQTMNLPDGRPKGAALVLEERGYNTRGMKLEDMRAILADHDDFKNEKCRVGRFLSNIGHTCVFIPKFHCELNPIERVWAQSKRYTRAYCDYTIGSLRRSIPLGLKSVSKENIANYVRRCRNYMFAYLEGSAVGQELEEKIKFYKSASYTSHRRVGINI</sequence>
<feature type="region of interest" description="Disordered" evidence="1">
    <location>
        <begin position="1"/>
        <end position="56"/>
    </location>
</feature>